<protein>
    <submittedName>
        <fullName evidence="1">Uncharacterized protein</fullName>
    </submittedName>
</protein>
<name>A0A6M3L285_9ZZZZ</name>
<dbReference type="AlphaFoldDB" id="A0A6M3L285"/>
<reference evidence="1" key="1">
    <citation type="submission" date="2020-03" db="EMBL/GenBank/DDBJ databases">
        <title>The deep terrestrial virosphere.</title>
        <authorList>
            <person name="Holmfeldt K."/>
            <person name="Nilsson E."/>
            <person name="Simone D."/>
            <person name="Lopez-Fernandez M."/>
            <person name="Wu X."/>
            <person name="de Brujin I."/>
            <person name="Lundin D."/>
            <person name="Andersson A."/>
            <person name="Bertilsson S."/>
            <person name="Dopson M."/>
        </authorList>
    </citation>
    <scope>NUCLEOTIDE SEQUENCE</scope>
    <source>
        <strain evidence="1">MM415B02705</strain>
    </source>
</reference>
<accession>A0A6M3L285</accession>
<sequence length="74" mass="8603">MDRVEIREGLRYFVQGDCSYFGEKECPFDDNLACQECDERIHELIAYLHSQGVVIKAGYDELFNEVTEPLIRGK</sequence>
<evidence type="ECO:0000313" key="1">
    <source>
        <dbReference type="EMBL" id="QJA88697.1"/>
    </source>
</evidence>
<dbReference type="EMBL" id="MT142798">
    <property type="protein sequence ID" value="QJA88697.1"/>
    <property type="molecule type" value="Genomic_DNA"/>
</dbReference>
<organism evidence="1">
    <name type="scientific">viral metagenome</name>
    <dbReference type="NCBI Taxonomy" id="1070528"/>
    <lineage>
        <taxon>unclassified sequences</taxon>
        <taxon>metagenomes</taxon>
        <taxon>organismal metagenomes</taxon>
    </lineage>
</organism>
<gene>
    <name evidence="1" type="ORF">MM415B02705_0004</name>
</gene>
<proteinExistence type="predicted"/>